<evidence type="ECO:0000259" key="7">
    <source>
        <dbReference type="Pfam" id="PF03717"/>
    </source>
</evidence>
<gene>
    <name evidence="8" type="ORF">METZ01_LOCUS140361</name>
</gene>
<keyword evidence="6" id="KW-0472">Membrane</keyword>
<dbReference type="Gene3D" id="3.40.710.10">
    <property type="entry name" value="DD-peptidase/beta-lactamase superfamily"/>
    <property type="match status" value="1"/>
</dbReference>
<protein>
    <recommendedName>
        <fullName evidence="2">beta-lactamase</fullName>
        <ecNumber evidence="2">3.5.2.6</ecNumber>
    </recommendedName>
</protein>
<name>A0A381ZFI8_9ZZZZ</name>
<dbReference type="Pfam" id="PF03717">
    <property type="entry name" value="PBP_dimer"/>
    <property type="match status" value="1"/>
</dbReference>
<dbReference type="PANTHER" id="PTHR30627">
    <property type="entry name" value="PEPTIDOGLYCAN D,D-TRANSPEPTIDASE"/>
    <property type="match status" value="1"/>
</dbReference>
<dbReference type="GO" id="GO:0005886">
    <property type="term" value="C:plasma membrane"/>
    <property type="evidence" value="ECO:0007669"/>
    <property type="project" value="TreeGrafter"/>
</dbReference>
<dbReference type="InterPro" id="IPR012338">
    <property type="entry name" value="Beta-lactam/transpept-like"/>
</dbReference>
<accession>A0A381ZFI8</accession>
<proteinExistence type="predicted"/>
<feature type="transmembrane region" description="Helical" evidence="6">
    <location>
        <begin position="20"/>
        <end position="39"/>
    </location>
</feature>
<keyword evidence="6" id="KW-1133">Transmembrane helix</keyword>
<keyword evidence="5" id="KW-0046">Antibiotic resistance</keyword>
<evidence type="ECO:0000313" key="8">
    <source>
        <dbReference type="EMBL" id="SVA87507.1"/>
    </source>
</evidence>
<dbReference type="EMBL" id="UINC01020962">
    <property type="protein sequence ID" value="SVA87507.1"/>
    <property type="molecule type" value="Genomic_DNA"/>
</dbReference>
<organism evidence="8">
    <name type="scientific">marine metagenome</name>
    <dbReference type="NCBI Taxonomy" id="408172"/>
    <lineage>
        <taxon>unclassified sequences</taxon>
        <taxon>metagenomes</taxon>
        <taxon>ecological metagenomes</taxon>
    </lineage>
</organism>
<dbReference type="GO" id="GO:0008658">
    <property type="term" value="F:penicillin binding"/>
    <property type="evidence" value="ECO:0007669"/>
    <property type="project" value="InterPro"/>
</dbReference>
<keyword evidence="4" id="KW-0378">Hydrolase</keyword>
<feature type="non-terminal residue" evidence="8">
    <location>
        <position position="304"/>
    </location>
</feature>
<dbReference type="Gene3D" id="3.90.1310.10">
    <property type="entry name" value="Penicillin-binding protein 2a (Domain 2)"/>
    <property type="match status" value="1"/>
</dbReference>
<evidence type="ECO:0000256" key="5">
    <source>
        <dbReference type="ARBA" id="ARBA00023251"/>
    </source>
</evidence>
<dbReference type="InterPro" id="IPR036138">
    <property type="entry name" value="PBP_dimer_sf"/>
</dbReference>
<evidence type="ECO:0000256" key="2">
    <source>
        <dbReference type="ARBA" id="ARBA00012865"/>
    </source>
</evidence>
<feature type="domain" description="Penicillin-binding protein dimerisation" evidence="7">
    <location>
        <begin position="62"/>
        <end position="235"/>
    </location>
</feature>
<keyword evidence="6" id="KW-0812">Transmembrane</keyword>
<evidence type="ECO:0000256" key="4">
    <source>
        <dbReference type="ARBA" id="ARBA00022801"/>
    </source>
</evidence>
<sequence length="304" mass="34701">MFGSSETFQNKSRIITRRMFVLSAVKIAVFIAIISRLFYLQISENIKYRSLSDRNRLREWKIAPQRGIIEDFFGKKIADNTQVFQLHMMPEDVPNFEELFFKLSKLINFNESHRINLTKRLKKRKPWQPIIISDNLTWSEFSKINLFLHEIQGIKPVVGVARKYLEDGSSSHLIGYVSDVSVKDLKNSKMLREVNVPGLKTGKNGLEKSLNEQIIGKPGFQRFEVNAYGKRIKELTSAKGTVGKNFRTTLDQEVQKFAGELLKGKSGSICVMDIYTGGLVAMVSSPTFDANKFVHGIASKDWQD</sequence>
<dbReference type="AlphaFoldDB" id="A0A381ZFI8"/>
<dbReference type="SUPFAM" id="SSF56519">
    <property type="entry name" value="Penicillin binding protein dimerisation domain"/>
    <property type="match status" value="1"/>
</dbReference>
<dbReference type="GO" id="GO:0071555">
    <property type="term" value="P:cell wall organization"/>
    <property type="evidence" value="ECO:0007669"/>
    <property type="project" value="TreeGrafter"/>
</dbReference>
<reference evidence="8" key="1">
    <citation type="submission" date="2018-05" db="EMBL/GenBank/DDBJ databases">
        <authorList>
            <person name="Lanie J.A."/>
            <person name="Ng W.-L."/>
            <person name="Kazmierczak K.M."/>
            <person name="Andrzejewski T.M."/>
            <person name="Davidsen T.M."/>
            <person name="Wayne K.J."/>
            <person name="Tettelin H."/>
            <person name="Glass J.I."/>
            <person name="Rusch D."/>
            <person name="Podicherti R."/>
            <person name="Tsui H.-C.T."/>
            <person name="Winkler M.E."/>
        </authorList>
    </citation>
    <scope>NUCLEOTIDE SEQUENCE</scope>
</reference>
<evidence type="ECO:0000256" key="1">
    <source>
        <dbReference type="ARBA" id="ARBA00001526"/>
    </source>
</evidence>
<dbReference type="SUPFAM" id="SSF56601">
    <property type="entry name" value="beta-lactamase/transpeptidase-like"/>
    <property type="match status" value="1"/>
</dbReference>
<dbReference type="GO" id="GO:0046677">
    <property type="term" value="P:response to antibiotic"/>
    <property type="evidence" value="ECO:0007669"/>
    <property type="project" value="UniProtKB-KW"/>
</dbReference>
<evidence type="ECO:0000256" key="3">
    <source>
        <dbReference type="ARBA" id="ARBA00022729"/>
    </source>
</evidence>
<dbReference type="InterPro" id="IPR005311">
    <property type="entry name" value="PBP_dimer"/>
</dbReference>
<dbReference type="InterPro" id="IPR050515">
    <property type="entry name" value="Beta-lactam/transpept"/>
</dbReference>
<evidence type="ECO:0000256" key="6">
    <source>
        <dbReference type="SAM" id="Phobius"/>
    </source>
</evidence>
<dbReference type="EC" id="3.5.2.6" evidence="2"/>
<comment type="catalytic activity">
    <reaction evidence="1">
        <text>a beta-lactam + H2O = a substituted beta-amino acid</text>
        <dbReference type="Rhea" id="RHEA:20401"/>
        <dbReference type="ChEBI" id="CHEBI:15377"/>
        <dbReference type="ChEBI" id="CHEBI:35627"/>
        <dbReference type="ChEBI" id="CHEBI:140347"/>
        <dbReference type="EC" id="3.5.2.6"/>
    </reaction>
</comment>
<dbReference type="GO" id="GO:0008800">
    <property type="term" value="F:beta-lactamase activity"/>
    <property type="evidence" value="ECO:0007669"/>
    <property type="project" value="UniProtKB-EC"/>
</dbReference>
<keyword evidence="3" id="KW-0732">Signal</keyword>
<dbReference type="PANTHER" id="PTHR30627:SF6">
    <property type="entry name" value="BETA-LACTAMASE YBXI-RELATED"/>
    <property type="match status" value="1"/>
</dbReference>